<feature type="domain" description="Methyltransferase" evidence="3">
    <location>
        <begin position="42"/>
        <end position="128"/>
    </location>
</feature>
<comment type="caution">
    <text evidence="4">The sequence shown here is derived from an EMBL/GenBank/DDBJ whole genome shotgun (WGS) entry which is preliminary data.</text>
</comment>
<dbReference type="EMBL" id="JBEPCU010000145">
    <property type="protein sequence ID" value="MER6977633.1"/>
    <property type="molecule type" value="Genomic_DNA"/>
</dbReference>
<dbReference type="InterPro" id="IPR051052">
    <property type="entry name" value="Diverse_substrate_MTase"/>
</dbReference>
<evidence type="ECO:0000256" key="1">
    <source>
        <dbReference type="ARBA" id="ARBA00022603"/>
    </source>
</evidence>
<keyword evidence="2 4" id="KW-0808">Transferase</keyword>
<dbReference type="CDD" id="cd02440">
    <property type="entry name" value="AdoMet_MTases"/>
    <property type="match status" value="1"/>
</dbReference>
<dbReference type="Pfam" id="PF13649">
    <property type="entry name" value="Methyltransf_25"/>
    <property type="match status" value="1"/>
</dbReference>
<dbReference type="SUPFAM" id="SSF53335">
    <property type="entry name" value="S-adenosyl-L-methionine-dependent methyltransferases"/>
    <property type="match status" value="1"/>
</dbReference>
<dbReference type="PANTHER" id="PTHR44942">
    <property type="entry name" value="METHYLTRANSF_11 DOMAIN-CONTAINING PROTEIN"/>
    <property type="match status" value="1"/>
</dbReference>
<evidence type="ECO:0000313" key="4">
    <source>
        <dbReference type="EMBL" id="MER6977633.1"/>
    </source>
</evidence>
<dbReference type="GO" id="GO:0032259">
    <property type="term" value="P:methylation"/>
    <property type="evidence" value="ECO:0007669"/>
    <property type="project" value="UniProtKB-KW"/>
</dbReference>
<protein>
    <submittedName>
        <fullName evidence="4">Class I SAM-dependent methyltransferase</fullName>
        <ecNumber evidence="4">2.1.-.-</ecNumber>
    </submittedName>
</protein>
<dbReference type="PANTHER" id="PTHR44942:SF4">
    <property type="entry name" value="METHYLTRANSFERASE TYPE 11 DOMAIN-CONTAINING PROTEIN"/>
    <property type="match status" value="1"/>
</dbReference>
<organism evidence="4 5">
    <name type="scientific">Streptomyces carpinensis</name>
    <dbReference type="NCBI Taxonomy" id="66369"/>
    <lineage>
        <taxon>Bacteria</taxon>
        <taxon>Bacillati</taxon>
        <taxon>Actinomycetota</taxon>
        <taxon>Actinomycetes</taxon>
        <taxon>Kitasatosporales</taxon>
        <taxon>Streptomycetaceae</taxon>
        <taxon>Streptomyces</taxon>
    </lineage>
</organism>
<keyword evidence="5" id="KW-1185">Reference proteome</keyword>
<evidence type="ECO:0000313" key="5">
    <source>
        <dbReference type="Proteomes" id="UP001458415"/>
    </source>
</evidence>
<dbReference type="InterPro" id="IPR041698">
    <property type="entry name" value="Methyltransf_25"/>
</dbReference>
<proteinExistence type="predicted"/>
<name>A0ABV1W0B6_9ACTN</name>
<dbReference type="EC" id="2.1.-.-" evidence="4"/>
<dbReference type="InterPro" id="IPR029063">
    <property type="entry name" value="SAM-dependent_MTases_sf"/>
</dbReference>
<keyword evidence="1 4" id="KW-0489">Methyltransferase</keyword>
<evidence type="ECO:0000256" key="2">
    <source>
        <dbReference type="ARBA" id="ARBA00022679"/>
    </source>
</evidence>
<dbReference type="GO" id="GO:0008168">
    <property type="term" value="F:methyltransferase activity"/>
    <property type="evidence" value="ECO:0007669"/>
    <property type="project" value="UniProtKB-KW"/>
</dbReference>
<sequence>MSGRALSFGVVAEAYERFRPGYPVELFDMVMAYAGHPVRTALEIGAGTGKATRLFAQRGITVTATEPDGSMLAELRKHVPPSVRTVRSALEDLRPGERYGLVYAAAALHWTNPEGRWPRVAALLEPGGVFASCGGPIRLADPAVEEAVRAARAPFLDSDEIPSPDGTPPDHDMQWPGTELERSEWFTGVQQSLIERRFTMSARDYVCHLSTVSAYLVLPALERERVFGQIVQVLPDRVEMVADITVHLARRHYGA</sequence>
<gene>
    <name evidence="4" type="ORF">ABT317_11590</name>
</gene>
<reference evidence="4 5" key="1">
    <citation type="submission" date="2024-06" db="EMBL/GenBank/DDBJ databases">
        <title>The Natural Products Discovery Center: Release of the First 8490 Sequenced Strains for Exploring Actinobacteria Biosynthetic Diversity.</title>
        <authorList>
            <person name="Kalkreuter E."/>
            <person name="Kautsar S.A."/>
            <person name="Yang D."/>
            <person name="Bader C.D."/>
            <person name="Teijaro C.N."/>
            <person name="Fluegel L."/>
            <person name="Davis C.M."/>
            <person name="Simpson J.R."/>
            <person name="Lauterbach L."/>
            <person name="Steele A.D."/>
            <person name="Gui C."/>
            <person name="Meng S."/>
            <person name="Li G."/>
            <person name="Viehrig K."/>
            <person name="Ye F."/>
            <person name="Su P."/>
            <person name="Kiefer A.F."/>
            <person name="Nichols A."/>
            <person name="Cepeda A.J."/>
            <person name="Yan W."/>
            <person name="Fan B."/>
            <person name="Jiang Y."/>
            <person name="Adhikari A."/>
            <person name="Zheng C.-J."/>
            <person name="Schuster L."/>
            <person name="Cowan T.M."/>
            <person name="Smanski M.J."/>
            <person name="Chevrette M.G."/>
            <person name="De Carvalho L.P.S."/>
            <person name="Shen B."/>
        </authorList>
    </citation>
    <scope>NUCLEOTIDE SEQUENCE [LARGE SCALE GENOMIC DNA]</scope>
    <source>
        <strain evidence="4 5">NPDC000634</strain>
    </source>
</reference>
<dbReference type="Proteomes" id="UP001458415">
    <property type="component" value="Unassembled WGS sequence"/>
</dbReference>
<dbReference type="Gene3D" id="3.40.50.150">
    <property type="entry name" value="Vaccinia Virus protein VP39"/>
    <property type="match status" value="1"/>
</dbReference>
<evidence type="ECO:0000259" key="3">
    <source>
        <dbReference type="Pfam" id="PF13649"/>
    </source>
</evidence>
<accession>A0ABV1W0B6</accession>